<evidence type="ECO:0000313" key="2">
    <source>
        <dbReference type="EMBL" id="SQB99577.1"/>
    </source>
</evidence>
<evidence type="ECO:0000256" key="1">
    <source>
        <dbReference type="SAM" id="SignalP"/>
    </source>
</evidence>
<accession>A0A2X3BCT9</accession>
<dbReference type="Proteomes" id="UP000250166">
    <property type="component" value="Unassembled WGS sequence"/>
</dbReference>
<feature type="chain" id="PRO_5016046083" description="Periplasmic protein" evidence="1">
    <location>
        <begin position="20"/>
        <end position="160"/>
    </location>
</feature>
<proteinExistence type="predicted"/>
<evidence type="ECO:0000313" key="3">
    <source>
        <dbReference type="Proteomes" id="UP000250166"/>
    </source>
</evidence>
<sequence length="160" mass="18778">MLKRYLVFIMCAFIHCSQAADINELLDKSFKDIDIHILEITYPKKCEIDDRAFFVLSKEAIASYFQNAEIYDEKSPVGVRDYPHYQCEIAGKFLAHNQSYDFRLDYGGVGYIHNDTTANITICNRKDCYPCAVIDVYYDALESNDTKWLERYKTEYCIRK</sequence>
<organism evidence="2 3">
    <name type="scientific">Helicobacter fennelliae</name>
    <dbReference type="NCBI Taxonomy" id="215"/>
    <lineage>
        <taxon>Bacteria</taxon>
        <taxon>Pseudomonadati</taxon>
        <taxon>Campylobacterota</taxon>
        <taxon>Epsilonproteobacteria</taxon>
        <taxon>Campylobacterales</taxon>
        <taxon>Helicobacteraceae</taxon>
        <taxon>Helicobacter</taxon>
    </lineage>
</organism>
<gene>
    <name evidence="2" type="ORF">NCTC13102_01902</name>
</gene>
<evidence type="ECO:0008006" key="4">
    <source>
        <dbReference type="Google" id="ProtNLM"/>
    </source>
</evidence>
<dbReference type="EMBL" id="UAWL01000006">
    <property type="protein sequence ID" value="SQB99577.1"/>
    <property type="molecule type" value="Genomic_DNA"/>
</dbReference>
<keyword evidence="1" id="KW-0732">Signal</keyword>
<protein>
    <recommendedName>
        <fullName evidence="4">Periplasmic protein</fullName>
    </recommendedName>
</protein>
<reference evidence="2 3" key="1">
    <citation type="submission" date="2018-06" db="EMBL/GenBank/DDBJ databases">
        <authorList>
            <consortium name="Pathogen Informatics"/>
            <person name="Doyle S."/>
        </authorList>
    </citation>
    <scope>NUCLEOTIDE SEQUENCE [LARGE SCALE GENOMIC DNA]</scope>
    <source>
        <strain evidence="2 3">NCTC13102</strain>
    </source>
</reference>
<dbReference type="RefSeq" id="WP_112059010.1">
    <property type="nucleotide sequence ID" value="NZ_UAWL01000006.1"/>
</dbReference>
<dbReference type="AlphaFoldDB" id="A0A2X3BCT9"/>
<feature type="signal peptide" evidence="1">
    <location>
        <begin position="1"/>
        <end position="19"/>
    </location>
</feature>
<name>A0A2X3BCT9_9HELI</name>